<protein>
    <recommendedName>
        <fullName evidence="3">RRM domain-containing protein</fullName>
    </recommendedName>
</protein>
<dbReference type="Proteomes" id="UP000485058">
    <property type="component" value="Unassembled WGS sequence"/>
</dbReference>
<dbReference type="AlphaFoldDB" id="A0A699YKS6"/>
<name>A0A699YKS6_HAELA</name>
<evidence type="ECO:0000313" key="2">
    <source>
        <dbReference type="Proteomes" id="UP000485058"/>
    </source>
</evidence>
<evidence type="ECO:0000313" key="1">
    <source>
        <dbReference type="EMBL" id="GFH06579.1"/>
    </source>
</evidence>
<dbReference type="Gene3D" id="3.30.70.330">
    <property type="match status" value="1"/>
</dbReference>
<gene>
    <name evidence="1" type="ORF">HaLaN_01232</name>
</gene>
<keyword evidence="2" id="KW-1185">Reference proteome</keyword>
<proteinExistence type="predicted"/>
<dbReference type="InterPro" id="IPR012677">
    <property type="entry name" value="Nucleotide-bd_a/b_plait_sf"/>
</dbReference>
<dbReference type="SUPFAM" id="SSF54928">
    <property type="entry name" value="RNA-binding domain, RBD"/>
    <property type="match status" value="1"/>
</dbReference>
<dbReference type="EMBL" id="BLLF01000045">
    <property type="protein sequence ID" value="GFH06579.1"/>
    <property type="molecule type" value="Genomic_DNA"/>
</dbReference>
<comment type="caution">
    <text evidence="1">The sequence shown here is derived from an EMBL/GenBank/DDBJ whole genome shotgun (WGS) entry which is preliminary data.</text>
</comment>
<organism evidence="1 2">
    <name type="scientific">Haematococcus lacustris</name>
    <name type="common">Green alga</name>
    <name type="synonym">Haematococcus pluvialis</name>
    <dbReference type="NCBI Taxonomy" id="44745"/>
    <lineage>
        <taxon>Eukaryota</taxon>
        <taxon>Viridiplantae</taxon>
        <taxon>Chlorophyta</taxon>
        <taxon>core chlorophytes</taxon>
        <taxon>Chlorophyceae</taxon>
        <taxon>CS clade</taxon>
        <taxon>Chlamydomonadales</taxon>
        <taxon>Haematococcaceae</taxon>
        <taxon>Haematococcus</taxon>
    </lineage>
</organism>
<dbReference type="InterPro" id="IPR035979">
    <property type="entry name" value="RBD_domain_sf"/>
</dbReference>
<dbReference type="GO" id="GO:0003676">
    <property type="term" value="F:nucleic acid binding"/>
    <property type="evidence" value="ECO:0007669"/>
    <property type="project" value="InterPro"/>
</dbReference>
<accession>A0A699YKS6</accession>
<reference evidence="1 2" key="1">
    <citation type="submission" date="2020-02" db="EMBL/GenBank/DDBJ databases">
        <title>Draft genome sequence of Haematococcus lacustris strain NIES-144.</title>
        <authorList>
            <person name="Morimoto D."/>
            <person name="Nakagawa S."/>
            <person name="Yoshida T."/>
            <person name="Sawayama S."/>
        </authorList>
    </citation>
    <scope>NUCLEOTIDE SEQUENCE [LARGE SCALE GENOMIC DNA]</scope>
    <source>
        <strain evidence="1 2">NIES-144</strain>
    </source>
</reference>
<sequence>MNRDSAALPTRDLAAGVRGLGASHGFTAAFGSTALGDAIMHGAAHGSAAATLHQLIAAAAVAHNSRRSLDSASATLKRLEGPGFANGRAGPRLFIGKLSKEASEVDVKEYFMQFGYVMDVYMPKTKDNKQVYEEVAEGMDEATATAATTAPVAQSFLGNASGAALGVAGLMPKHM</sequence>
<evidence type="ECO:0008006" key="3">
    <source>
        <dbReference type="Google" id="ProtNLM"/>
    </source>
</evidence>